<evidence type="ECO:0000256" key="11">
    <source>
        <dbReference type="ARBA" id="ARBA00023065"/>
    </source>
</evidence>
<dbReference type="PANTHER" id="PTHR15929:SF0">
    <property type="entry name" value="STORE-OPERATED CALCIUM ENTRY-ASSOCIATED REGULATORY FACTOR"/>
    <property type="match status" value="1"/>
</dbReference>
<gene>
    <name evidence="16" type="primary">saraf</name>
</gene>
<keyword evidence="8" id="KW-0256">Endoplasmic reticulum</keyword>
<evidence type="ECO:0000256" key="10">
    <source>
        <dbReference type="ARBA" id="ARBA00022989"/>
    </source>
</evidence>
<feature type="signal peptide" evidence="15">
    <location>
        <begin position="1"/>
        <end position="19"/>
    </location>
</feature>
<keyword evidence="5" id="KW-0109">Calcium transport</keyword>
<dbReference type="GO" id="GO:0006816">
    <property type="term" value="P:calcium ion transport"/>
    <property type="evidence" value="ECO:0007669"/>
    <property type="project" value="UniProtKB-KW"/>
</dbReference>
<feature type="region of interest" description="Disordered" evidence="14">
    <location>
        <begin position="161"/>
        <end position="188"/>
    </location>
</feature>
<feature type="region of interest" description="Disordered" evidence="14">
    <location>
        <begin position="324"/>
        <end position="365"/>
    </location>
</feature>
<protein>
    <recommendedName>
        <fullName evidence="3">Store-operated calcium entry-associated regulatory factor</fullName>
    </recommendedName>
    <alternativeName>
        <fullName evidence="13">Transmembrane protein 66</fullName>
    </alternativeName>
</protein>
<comment type="subcellular location">
    <subcellularLocation>
        <location evidence="1">Endoplasmic reticulum membrane</location>
        <topology evidence="1">Single-pass type I membrane protein</topology>
    </subcellularLocation>
</comment>
<accession>A0A8C4Z3W0</accession>
<dbReference type="GeneTree" id="ENSGT00390000013419"/>
<name>A0A8C4Z3W0_GADMO</name>
<feature type="compositionally biased region" description="Polar residues" evidence="14">
    <location>
        <begin position="347"/>
        <end position="356"/>
    </location>
</feature>
<reference evidence="16" key="2">
    <citation type="submission" date="2025-09" db="UniProtKB">
        <authorList>
            <consortium name="Ensembl"/>
        </authorList>
    </citation>
    <scope>IDENTIFICATION</scope>
</reference>
<keyword evidence="4" id="KW-0813">Transport</keyword>
<keyword evidence="12" id="KW-0472">Membrane</keyword>
<dbReference type="RefSeq" id="XP_030207506.1">
    <property type="nucleotide sequence ID" value="XM_030351646.1"/>
</dbReference>
<keyword evidence="7 15" id="KW-0732">Signal</keyword>
<feature type="compositionally biased region" description="Low complexity" evidence="14">
    <location>
        <begin position="161"/>
        <end position="184"/>
    </location>
</feature>
<dbReference type="GO" id="GO:2001256">
    <property type="term" value="P:regulation of store-operated calcium entry"/>
    <property type="evidence" value="ECO:0007669"/>
    <property type="project" value="InterPro"/>
</dbReference>
<evidence type="ECO:0000313" key="17">
    <source>
        <dbReference type="Proteomes" id="UP000694546"/>
    </source>
</evidence>
<feature type="compositionally biased region" description="Low complexity" evidence="14">
    <location>
        <begin position="280"/>
        <end position="294"/>
    </location>
</feature>
<keyword evidence="11" id="KW-0406">Ion transport</keyword>
<dbReference type="PANTHER" id="PTHR15929">
    <property type="entry name" value="STORE-OPERATED CALCIUM ENTRY-ASSOCIATED REGULATORY FACTOR"/>
    <property type="match status" value="1"/>
</dbReference>
<dbReference type="Pfam" id="PF06682">
    <property type="entry name" value="SARAF"/>
    <property type="match status" value="1"/>
</dbReference>
<evidence type="ECO:0000256" key="12">
    <source>
        <dbReference type="ARBA" id="ARBA00023136"/>
    </source>
</evidence>
<feature type="compositionally biased region" description="Polar residues" evidence="14">
    <location>
        <begin position="324"/>
        <end position="336"/>
    </location>
</feature>
<evidence type="ECO:0000256" key="9">
    <source>
        <dbReference type="ARBA" id="ARBA00022837"/>
    </source>
</evidence>
<feature type="chain" id="PRO_5045823475" description="Store-operated calcium entry-associated regulatory factor" evidence="15">
    <location>
        <begin position="20"/>
        <end position="365"/>
    </location>
</feature>
<evidence type="ECO:0000256" key="4">
    <source>
        <dbReference type="ARBA" id="ARBA00022448"/>
    </source>
</evidence>
<keyword evidence="10" id="KW-1133">Transmembrane helix</keyword>
<feature type="compositionally biased region" description="Pro residues" evidence="14">
    <location>
        <begin position="258"/>
        <end position="279"/>
    </location>
</feature>
<dbReference type="OrthoDB" id="20303at2759"/>
<evidence type="ECO:0000256" key="2">
    <source>
        <dbReference type="ARBA" id="ARBA00006833"/>
    </source>
</evidence>
<evidence type="ECO:0000256" key="8">
    <source>
        <dbReference type="ARBA" id="ARBA00022824"/>
    </source>
</evidence>
<proteinExistence type="inferred from homology"/>
<evidence type="ECO:0000256" key="14">
    <source>
        <dbReference type="SAM" id="MobiDB-lite"/>
    </source>
</evidence>
<evidence type="ECO:0000256" key="1">
    <source>
        <dbReference type="ARBA" id="ARBA00004115"/>
    </source>
</evidence>
<comment type="similarity">
    <text evidence="2">Belongs to the SARAF family.</text>
</comment>
<sequence length="365" mass="38237">MKRFLLLVAHCLFVVQVKSWNQGSGSVLLRDVQVLTLYKGRFTTAGRSSAIPQIKCIGGSAGCGAFVPEAVQCKNKGWDGVDVQWECKTDMDNSYQFGHIEVSCEGYSHPDDAYILKGSCGLEYTLELTEEGRARQRSGSTHGSKQSGGFGDFASNFFSGFSGSKHQQQGNHQHQQHQGSSSVGSEGGSGSMLGLAILLLLAYGVYKLFLSGNSAQGGHPEPEPGSYPTGHDDRGHTSGPPPPGFKPNFTGSSAGYPGAPPPAYPGDPPPAYPGAPPPGYGFQSGYSSGSQHYPRQQRATPGAGGGGFWTGLGTGGALGYLFGSQRNQPYNSNFSASGHIPRPAQAPSFSSGTRSASGFGGTKRR</sequence>
<evidence type="ECO:0000256" key="6">
    <source>
        <dbReference type="ARBA" id="ARBA00022692"/>
    </source>
</evidence>
<keyword evidence="17" id="KW-1185">Reference proteome</keyword>
<dbReference type="GO" id="GO:0005789">
    <property type="term" value="C:endoplasmic reticulum membrane"/>
    <property type="evidence" value="ECO:0007669"/>
    <property type="project" value="UniProtKB-SubCell"/>
</dbReference>
<organism evidence="16 17">
    <name type="scientific">Gadus morhua</name>
    <name type="common">Atlantic cod</name>
    <dbReference type="NCBI Taxonomy" id="8049"/>
    <lineage>
        <taxon>Eukaryota</taxon>
        <taxon>Metazoa</taxon>
        <taxon>Chordata</taxon>
        <taxon>Craniata</taxon>
        <taxon>Vertebrata</taxon>
        <taxon>Euteleostomi</taxon>
        <taxon>Actinopterygii</taxon>
        <taxon>Neopterygii</taxon>
        <taxon>Teleostei</taxon>
        <taxon>Neoteleostei</taxon>
        <taxon>Acanthomorphata</taxon>
        <taxon>Zeiogadaria</taxon>
        <taxon>Gadariae</taxon>
        <taxon>Gadiformes</taxon>
        <taxon>Gadoidei</taxon>
        <taxon>Gadidae</taxon>
        <taxon>Gadus</taxon>
    </lineage>
</organism>
<evidence type="ECO:0000313" key="16">
    <source>
        <dbReference type="Ensembl" id="ENSGMOP00000005191.2"/>
    </source>
</evidence>
<feature type="region of interest" description="Disordered" evidence="14">
    <location>
        <begin position="213"/>
        <end position="307"/>
    </location>
</feature>
<dbReference type="InterPro" id="IPR009567">
    <property type="entry name" value="SARAF"/>
</dbReference>
<evidence type="ECO:0000256" key="7">
    <source>
        <dbReference type="ARBA" id="ARBA00022729"/>
    </source>
</evidence>
<keyword evidence="9" id="KW-0106">Calcium</keyword>
<reference evidence="16" key="1">
    <citation type="submission" date="2025-08" db="UniProtKB">
        <authorList>
            <consortium name="Ensembl"/>
        </authorList>
    </citation>
    <scope>IDENTIFICATION</scope>
</reference>
<dbReference type="OMA" id="WILKGSC"/>
<dbReference type="GeneID" id="115540403"/>
<evidence type="ECO:0000256" key="5">
    <source>
        <dbReference type="ARBA" id="ARBA00022568"/>
    </source>
</evidence>
<dbReference type="AlphaFoldDB" id="A0A8C4Z3W0"/>
<dbReference type="Proteomes" id="UP000694546">
    <property type="component" value="Chromosome 3"/>
</dbReference>
<keyword evidence="6" id="KW-0812">Transmembrane</keyword>
<evidence type="ECO:0000256" key="3">
    <source>
        <dbReference type="ARBA" id="ARBA00016584"/>
    </source>
</evidence>
<evidence type="ECO:0000256" key="15">
    <source>
        <dbReference type="SAM" id="SignalP"/>
    </source>
</evidence>
<evidence type="ECO:0000256" key="13">
    <source>
        <dbReference type="ARBA" id="ARBA00031116"/>
    </source>
</evidence>
<dbReference type="Ensembl" id="ENSGMOT00000005346.2">
    <property type="protein sequence ID" value="ENSGMOP00000005191.2"/>
    <property type="gene ID" value="ENSGMOG00000004905.2"/>
</dbReference>